<keyword evidence="2" id="KW-1185">Reference proteome</keyword>
<accession>I3WUC9</accession>
<reference evidence="2" key="1">
    <citation type="submission" date="2012-02" db="EMBL/GenBank/DDBJ databases">
        <authorList>
            <person name="Bajgain P."/>
            <person name="Fisher J.N.B."/>
            <person name="Lunt B.L."/>
            <person name="Sheflo M.A."/>
            <person name="Brighton A.K."/>
            <person name="Adawi E.C."/>
            <person name="Christiansen M.R."/>
            <person name="Ferguson N.C."/>
            <person name="Gardner A.V."/>
            <person name="Irons D.L."/>
            <person name="Jensen J."/>
            <person name="Kennedy A."/>
            <person name="Lloyd J.S."/>
            <person name="Marlow S."/>
            <person name="Mason S.J."/>
            <person name="McCord T.M."/>
            <person name="Merrill B.D."/>
            <person name="Nelson E.P."/>
            <person name="Norton C.S."/>
            <person name="Pettersson S.M."/>
            <person name="Poe D.E."/>
            <person name="Russell R.C."/>
            <person name="Smith T.C."/>
            <person name="Sullivan S."/>
            <person name="Williams K.R."/>
            <person name="Burnett S.H."/>
            <person name="Breakwell D.P."/>
            <person name="Grose J.H."/>
        </authorList>
    </citation>
    <scope>NUCLEOTIDE SEQUENCE [LARGE SCALE GENOMIC DNA]</scope>
</reference>
<sequence length="92" mass="10201">MSDPAVEAAQRVFADMPGLAEPMEQPVFRALLNDVATSAAREVLKPIRAKHFPVNYINRQRCCVTCFDSSGDPHLWPCEVAPLIYTTEEPGL</sequence>
<evidence type="ECO:0000313" key="1">
    <source>
        <dbReference type="EMBL" id="AFL46600.1"/>
    </source>
</evidence>
<gene>
    <name evidence="1" type="ORF">NEPAL_69</name>
</gene>
<name>I3WUC9_9CAUD</name>
<organism evidence="1 2">
    <name type="scientific">Mycobacterium phage Nepal</name>
    <dbReference type="NCBI Taxonomy" id="2927981"/>
    <lineage>
        <taxon>Viruses</taxon>
        <taxon>Duplodnaviria</taxon>
        <taxon>Heunggongvirae</taxon>
        <taxon>Uroviricota</taxon>
        <taxon>Caudoviricetes</taxon>
        <taxon>Fromanvirus</taxon>
        <taxon>Fromanvirus nepal</taxon>
    </lineage>
</organism>
<evidence type="ECO:0000313" key="2">
    <source>
        <dbReference type="Proteomes" id="UP000006066"/>
    </source>
</evidence>
<dbReference type="Proteomes" id="UP000006066">
    <property type="component" value="Segment"/>
</dbReference>
<dbReference type="EMBL" id="JQ698665">
    <property type="protein sequence ID" value="AFL46600.1"/>
    <property type="molecule type" value="Genomic_DNA"/>
</dbReference>
<proteinExistence type="predicted"/>
<protein>
    <submittedName>
        <fullName evidence="1">Uncharacterized protein</fullName>
    </submittedName>
</protein>